<dbReference type="InterPro" id="IPR003439">
    <property type="entry name" value="ABC_transporter-like_ATP-bd"/>
</dbReference>
<dbReference type="Gene3D" id="3.40.50.300">
    <property type="entry name" value="P-loop containing nucleotide triphosphate hydrolases"/>
    <property type="match status" value="1"/>
</dbReference>
<evidence type="ECO:0000313" key="5">
    <source>
        <dbReference type="EMBL" id="PRD46416.1"/>
    </source>
</evidence>
<dbReference type="PANTHER" id="PTHR42939">
    <property type="entry name" value="ABC TRANSPORTER ATP-BINDING PROTEIN ALBC-RELATED"/>
    <property type="match status" value="1"/>
</dbReference>
<dbReference type="Pfam" id="PF00005">
    <property type="entry name" value="ABC_tran"/>
    <property type="match status" value="1"/>
</dbReference>
<dbReference type="EMBL" id="PVBQ01000014">
    <property type="protein sequence ID" value="PRD46416.1"/>
    <property type="molecule type" value="Genomic_DNA"/>
</dbReference>
<sequence length="214" mass="24378">MNITLQDLGRRYNSEWIFRHIDYTFSYGKKYAVLGPNGSGKSTLLKVISGSLAPSEGKIAYGSIDAQPISAETIYQQLTVAAPYMELIEEFTLRELIIFHFKFKRYLPGFDLDEVVRTLNLEKALDKEIRFFSSGMKQRVKLALACCADSGIVLLDEPMSNLDTEGEDWYLSLIERTIGNTRILIIGSNQEKEYAFCDEQINVVSFKEKKLSFL</sequence>
<dbReference type="PANTHER" id="PTHR42939:SF1">
    <property type="entry name" value="ABC TRANSPORTER ATP-BINDING PROTEIN ALBC-RELATED"/>
    <property type="match status" value="1"/>
</dbReference>
<dbReference type="OrthoDB" id="9808363at2"/>
<comment type="caution">
    <text evidence="5">The sequence shown here is derived from an EMBL/GenBank/DDBJ whole genome shotgun (WGS) entry which is preliminary data.</text>
</comment>
<dbReference type="RefSeq" id="WP_105717959.1">
    <property type="nucleotide sequence ID" value="NZ_PVBQ01000014.1"/>
</dbReference>
<evidence type="ECO:0000256" key="2">
    <source>
        <dbReference type="ARBA" id="ARBA00022741"/>
    </source>
</evidence>
<evidence type="ECO:0000259" key="4">
    <source>
        <dbReference type="PROSITE" id="PS50893"/>
    </source>
</evidence>
<accession>A0A2S9J0V0</accession>
<dbReference type="InterPro" id="IPR003593">
    <property type="entry name" value="AAA+_ATPase"/>
</dbReference>
<feature type="domain" description="ABC transporter" evidence="4">
    <location>
        <begin position="3"/>
        <end position="213"/>
    </location>
</feature>
<evidence type="ECO:0000256" key="1">
    <source>
        <dbReference type="ARBA" id="ARBA00022448"/>
    </source>
</evidence>
<dbReference type="SUPFAM" id="SSF52540">
    <property type="entry name" value="P-loop containing nucleoside triphosphate hydrolases"/>
    <property type="match status" value="1"/>
</dbReference>
<dbReference type="GO" id="GO:0016887">
    <property type="term" value="F:ATP hydrolysis activity"/>
    <property type="evidence" value="ECO:0007669"/>
    <property type="project" value="InterPro"/>
</dbReference>
<dbReference type="GO" id="GO:0005524">
    <property type="term" value="F:ATP binding"/>
    <property type="evidence" value="ECO:0007669"/>
    <property type="project" value="UniProtKB-KW"/>
</dbReference>
<proteinExistence type="predicted"/>
<keyword evidence="2" id="KW-0547">Nucleotide-binding</keyword>
<reference evidence="5 6" key="1">
    <citation type="submission" date="2018-02" db="EMBL/GenBank/DDBJ databases">
        <title>The draft genome of Sphingobacterium sp. 5JN-11.</title>
        <authorList>
            <person name="Liu L."/>
            <person name="Li L."/>
            <person name="Liang L."/>
            <person name="Zhang X."/>
            <person name="Wang T."/>
        </authorList>
    </citation>
    <scope>NUCLEOTIDE SEQUENCE [LARGE SCALE GENOMIC DNA]</scope>
    <source>
        <strain evidence="5 6">5JN-11</strain>
    </source>
</reference>
<protein>
    <submittedName>
        <fullName evidence="5">ABC transporter ATP-binding protein</fullName>
    </submittedName>
</protein>
<evidence type="ECO:0000313" key="6">
    <source>
        <dbReference type="Proteomes" id="UP000239711"/>
    </source>
</evidence>
<gene>
    <name evidence="5" type="ORF">C5745_15715</name>
</gene>
<dbReference type="Proteomes" id="UP000239711">
    <property type="component" value="Unassembled WGS sequence"/>
</dbReference>
<keyword evidence="1" id="KW-0813">Transport</keyword>
<dbReference type="SMART" id="SM00382">
    <property type="entry name" value="AAA"/>
    <property type="match status" value="1"/>
</dbReference>
<keyword evidence="3 5" id="KW-0067">ATP-binding</keyword>
<dbReference type="PROSITE" id="PS50893">
    <property type="entry name" value="ABC_TRANSPORTER_2"/>
    <property type="match status" value="1"/>
</dbReference>
<dbReference type="AlphaFoldDB" id="A0A2S9J0V0"/>
<name>A0A2S9J0V0_9SPHI</name>
<evidence type="ECO:0000256" key="3">
    <source>
        <dbReference type="ARBA" id="ARBA00022840"/>
    </source>
</evidence>
<dbReference type="InterPro" id="IPR027417">
    <property type="entry name" value="P-loop_NTPase"/>
</dbReference>
<dbReference type="InterPro" id="IPR051782">
    <property type="entry name" value="ABC_Transporter_VariousFunc"/>
</dbReference>
<organism evidence="5 6">
    <name type="scientific">Sphingobacterium haloxyli</name>
    <dbReference type="NCBI Taxonomy" id="2100533"/>
    <lineage>
        <taxon>Bacteria</taxon>
        <taxon>Pseudomonadati</taxon>
        <taxon>Bacteroidota</taxon>
        <taxon>Sphingobacteriia</taxon>
        <taxon>Sphingobacteriales</taxon>
        <taxon>Sphingobacteriaceae</taxon>
        <taxon>Sphingobacterium</taxon>
    </lineage>
</organism>
<keyword evidence="6" id="KW-1185">Reference proteome</keyword>